<dbReference type="EMBL" id="BRXY01000231">
    <property type="protein sequence ID" value="GMH79194.1"/>
    <property type="molecule type" value="Genomic_DNA"/>
</dbReference>
<feature type="compositionally biased region" description="Pro residues" evidence="1">
    <location>
        <begin position="305"/>
        <end position="324"/>
    </location>
</feature>
<evidence type="ECO:0000256" key="1">
    <source>
        <dbReference type="SAM" id="MobiDB-lite"/>
    </source>
</evidence>
<dbReference type="OrthoDB" id="10595440at2759"/>
<feature type="compositionally biased region" description="Low complexity" evidence="1">
    <location>
        <begin position="50"/>
        <end position="65"/>
    </location>
</feature>
<sequence>MIQPTARSTGDSSTFIASNNFTAKTPFSTSTMSMKTPASEQPTVHASQLPPSQQISESEWQSSSPFVPETEYVDETERQSIVEETERQSIVEETERQSIVEETERQSLVEETERCHDTQTHSMLGSIPHSTSDPFRNLLLGLTPQKKPDDTPSSLKLSQRSSRASTQRSNGGGLFSPELKKTQSSGVSEMPGTVDIDRVFRKAVGKGGKGEEVNKRLSYSIDEFEGGVKETPPSSFTDSQKSNSQKSNSQDNSSETTVHRDSPKTNSSNSTRPKGRSSTNSSSVPRSRNLNSVFSENSENTPSQPSHPPLPPPSTKPPPLPVPPTTKIICYAPGTLPPTSPPPNTLPVTRLIKHSSRTVDALIIPAEKVRGRVVCERSWEFLVALICGVEVRGEGGERVEKDREGGGGRSVRDFFKDVRLGKRPPLFSKYAIKASCECETPPSTYTPLTNSMVVTLLKCGGAHMGPGCWFSRSKTRVLVVGEETEDEEVFKTINQMIQDEQVDDEVEFDWGSSKEKDDVYATVVRVRWLCDSLADGEVKDFEGYEVGAFFVNKTQRTPSSSRKRRRSRH</sequence>
<keyword evidence="3" id="KW-1185">Reference proteome</keyword>
<feature type="compositionally biased region" description="Basic and acidic residues" evidence="1">
    <location>
        <begin position="75"/>
        <end position="119"/>
    </location>
</feature>
<gene>
    <name evidence="2" type="ORF">TrST_g6982</name>
</gene>
<feature type="compositionally biased region" description="Polar residues" evidence="1">
    <location>
        <begin position="120"/>
        <end position="134"/>
    </location>
</feature>
<evidence type="ECO:0000313" key="2">
    <source>
        <dbReference type="EMBL" id="GMH79194.1"/>
    </source>
</evidence>
<proteinExistence type="predicted"/>
<feature type="compositionally biased region" description="Low complexity" evidence="1">
    <location>
        <begin position="158"/>
        <end position="169"/>
    </location>
</feature>
<feature type="compositionally biased region" description="Low complexity" evidence="1">
    <location>
        <begin position="238"/>
        <end position="254"/>
    </location>
</feature>
<protein>
    <submittedName>
        <fullName evidence="2">Uncharacterized protein</fullName>
    </submittedName>
</protein>
<comment type="caution">
    <text evidence="2">The sequence shown here is derived from an EMBL/GenBank/DDBJ whole genome shotgun (WGS) entry which is preliminary data.</text>
</comment>
<dbReference type="Proteomes" id="UP001165085">
    <property type="component" value="Unassembled WGS sequence"/>
</dbReference>
<dbReference type="AlphaFoldDB" id="A0A9W7B3E5"/>
<evidence type="ECO:0000313" key="3">
    <source>
        <dbReference type="Proteomes" id="UP001165085"/>
    </source>
</evidence>
<reference evidence="3" key="1">
    <citation type="journal article" date="2023" name="Commun. Biol.">
        <title>Genome analysis of Parmales, the sister group of diatoms, reveals the evolutionary specialization of diatoms from phago-mixotrophs to photoautotrophs.</title>
        <authorList>
            <person name="Ban H."/>
            <person name="Sato S."/>
            <person name="Yoshikawa S."/>
            <person name="Yamada K."/>
            <person name="Nakamura Y."/>
            <person name="Ichinomiya M."/>
            <person name="Sato N."/>
            <person name="Blanc-Mathieu R."/>
            <person name="Endo H."/>
            <person name="Kuwata A."/>
            <person name="Ogata H."/>
        </authorList>
    </citation>
    <scope>NUCLEOTIDE SEQUENCE [LARGE SCALE GENOMIC DNA]</scope>
    <source>
        <strain evidence="3">NIES 3701</strain>
    </source>
</reference>
<feature type="compositionally biased region" description="Polar residues" evidence="1">
    <location>
        <begin position="289"/>
        <end position="300"/>
    </location>
</feature>
<feature type="compositionally biased region" description="Low complexity" evidence="1">
    <location>
        <begin position="276"/>
        <end position="288"/>
    </location>
</feature>
<feature type="region of interest" description="Disordered" evidence="1">
    <location>
        <begin position="1"/>
        <end position="327"/>
    </location>
</feature>
<organism evidence="2 3">
    <name type="scientific">Triparma strigata</name>
    <dbReference type="NCBI Taxonomy" id="1606541"/>
    <lineage>
        <taxon>Eukaryota</taxon>
        <taxon>Sar</taxon>
        <taxon>Stramenopiles</taxon>
        <taxon>Ochrophyta</taxon>
        <taxon>Bolidophyceae</taxon>
        <taxon>Parmales</taxon>
        <taxon>Triparmaceae</taxon>
        <taxon>Triparma</taxon>
    </lineage>
</organism>
<feature type="compositionally biased region" description="Polar residues" evidence="1">
    <location>
        <begin position="1"/>
        <end position="46"/>
    </location>
</feature>
<name>A0A9W7B3E5_9STRA</name>
<accession>A0A9W7B3E5</accession>